<evidence type="ECO:0000256" key="2">
    <source>
        <dbReference type="SAM" id="Phobius"/>
    </source>
</evidence>
<accession>A0A0F8XHG9</accession>
<proteinExistence type="predicted"/>
<comment type="caution">
    <text evidence="3">The sequence shown here is derived from an EMBL/GenBank/DDBJ whole genome shotgun (WGS) entry which is preliminary data.</text>
</comment>
<feature type="non-terminal residue" evidence="3">
    <location>
        <position position="1"/>
    </location>
</feature>
<keyword evidence="2" id="KW-0472">Membrane</keyword>
<protein>
    <submittedName>
        <fullName evidence="3">Uncharacterized protein</fullName>
    </submittedName>
</protein>
<organism evidence="3">
    <name type="scientific">marine sediment metagenome</name>
    <dbReference type="NCBI Taxonomy" id="412755"/>
    <lineage>
        <taxon>unclassified sequences</taxon>
        <taxon>metagenomes</taxon>
        <taxon>ecological metagenomes</taxon>
    </lineage>
</organism>
<name>A0A0F8XHG9_9ZZZZ</name>
<evidence type="ECO:0000313" key="3">
    <source>
        <dbReference type="EMBL" id="KKK60430.1"/>
    </source>
</evidence>
<dbReference type="EMBL" id="LAZR01062973">
    <property type="protein sequence ID" value="KKK60430.1"/>
    <property type="molecule type" value="Genomic_DNA"/>
</dbReference>
<feature type="transmembrane region" description="Helical" evidence="2">
    <location>
        <begin position="113"/>
        <end position="132"/>
    </location>
</feature>
<feature type="transmembrane region" description="Helical" evidence="2">
    <location>
        <begin position="33"/>
        <end position="51"/>
    </location>
</feature>
<dbReference type="AlphaFoldDB" id="A0A0F8XHG9"/>
<sequence>IKELHLSQKIIQEIKQRMAKKKKQKVSLPKQDYGQLLIFMAIIVGMPRWIGAMMGADGVFITGWLDDMFKILYGISGLGMSVLEVLAIGYIFAGLRGQPAFNGRIPNVKFWGAGFFGILVIVLIPLILVPFMLAQLNGQELGNALQEMQIQWQWILAVVLAPLIIIGGVAFTRSGIMDLEVPENTRERSLRKRREREQRQRDEKKAAKEVNTVADF</sequence>
<feature type="transmembrane region" description="Helical" evidence="2">
    <location>
        <begin position="152"/>
        <end position="171"/>
    </location>
</feature>
<evidence type="ECO:0000256" key="1">
    <source>
        <dbReference type="SAM" id="MobiDB-lite"/>
    </source>
</evidence>
<feature type="transmembrane region" description="Helical" evidence="2">
    <location>
        <begin position="71"/>
        <end position="93"/>
    </location>
</feature>
<reference evidence="3" key="1">
    <citation type="journal article" date="2015" name="Nature">
        <title>Complex archaea that bridge the gap between prokaryotes and eukaryotes.</title>
        <authorList>
            <person name="Spang A."/>
            <person name="Saw J.H."/>
            <person name="Jorgensen S.L."/>
            <person name="Zaremba-Niedzwiedzka K."/>
            <person name="Martijn J."/>
            <person name="Lind A.E."/>
            <person name="van Eijk R."/>
            <person name="Schleper C."/>
            <person name="Guy L."/>
            <person name="Ettema T.J."/>
        </authorList>
    </citation>
    <scope>NUCLEOTIDE SEQUENCE</scope>
</reference>
<gene>
    <name evidence="3" type="ORF">LCGC14_3024430</name>
</gene>
<feature type="compositionally biased region" description="Basic and acidic residues" evidence="1">
    <location>
        <begin position="195"/>
        <end position="208"/>
    </location>
</feature>
<feature type="region of interest" description="Disordered" evidence="1">
    <location>
        <begin position="189"/>
        <end position="216"/>
    </location>
</feature>
<keyword evidence="2" id="KW-1133">Transmembrane helix</keyword>
<keyword evidence="2" id="KW-0812">Transmembrane</keyword>